<sequence>MFLDFDSLPKYQQNGAFISLGPKVTGTPLESRAVMHNVVKGFSFHPIVTNSPRQFSWLGLVHGLFRGKHFFRFEYSDELKGETVLTHGEAFSGLLGWMAGTGWLASRLGFEAGIKRGLVELEAFNRDFKGWCEKWEQ</sequence>
<dbReference type="EMBL" id="MZNU01000281">
    <property type="protein sequence ID" value="OWP01263.1"/>
    <property type="molecule type" value="Genomic_DNA"/>
</dbReference>
<evidence type="ECO:0000313" key="2">
    <source>
        <dbReference type="Proteomes" id="UP000242519"/>
    </source>
</evidence>
<comment type="caution">
    <text evidence="1">The sequence shown here is derived from an EMBL/GenBank/DDBJ whole genome shotgun (WGS) entry which is preliminary data.</text>
</comment>
<keyword evidence="2" id="KW-1185">Reference proteome</keyword>
<name>A0A218Z141_9HELO</name>
<gene>
    <name evidence="1" type="ORF">B2J93_5543</name>
</gene>
<dbReference type="PANTHER" id="PTHR36166">
    <property type="entry name" value="CHROMOSOME 9, WHOLE GENOME SHOTGUN SEQUENCE"/>
    <property type="match status" value="1"/>
</dbReference>
<protein>
    <submittedName>
        <fullName evidence="1">Uncharacterized protein</fullName>
    </submittedName>
</protein>
<organism evidence="1 2">
    <name type="scientific">Diplocarpon coronariae</name>
    <dbReference type="NCBI Taxonomy" id="2795749"/>
    <lineage>
        <taxon>Eukaryota</taxon>
        <taxon>Fungi</taxon>
        <taxon>Dikarya</taxon>
        <taxon>Ascomycota</taxon>
        <taxon>Pezizomycotina</taxon>
        <taxon>Leotiomycetes</taxon>
        <taxon>Helotiales</taxon>
        <taxon>Drepanopezizaceae</taxon>
        <taxon>Diplocarpon</taxon>
    </lineage>
</organism>
<dbReference type="Proteomes" id="UP000242519">
    <property type="component" value="Unassembled WGS sequence"/>
</dbReference>
<dbReference type="InParanoid" id="A0A218Z141"/>
<dbReference type="STRING" id="503106.A0A218Z141"/>
<accession>A0A218Z141</accession>
<evidence type="ECO:0000313" key="1">
    <source>
        <dbReference type="EMBL" id="OWP01263.1"/>
    </source>
</evidence>
<dbReference type="PANTHER" id="PTHR36166:SF1">
    <property type="entry name" value="SRPBCC DOMAIN-CONTAINING PROTEIN"/>
    <property type="match status" value="1"/>
</dbReference>
<dbReference type="OrthoDB" id="509124at2759"/>
<dbReference type="AlphaFoldDB" id="A0A218Z141"/>
<proteinExistence type="predicted"/>
<reference evidence="1 2" key="1">
    <citation type="submission" date="2017-04" db="EMBL/GenBank/DDBJ databases">
        <title>Draft genome sequence of Marssonina coronaria NL1: causal agent of apple blotch.</title>
        <authorList>
            <person name="Cheng Q."/>
        </authorList>
    </citation>
    <scope>NUCLEOTIDE SEQUENCE [LARGE SCALE GENOMIC DNA]</scope>
    <source>
        <strain evidence="1 2">NL1</strain>
    </source>
</reference>